<dbReference type="InterPro" id="IPR029063">
    <property type="entry name" value="SAM-dependent_MTases_sf"/>
</dbReference>
<dbReference type="PANTHER" id="PTHR43464:SF19">
    <property type="entry name" value="UBIQUINONE BIOSYNTHESIS O-METHYLTRANSFERASE, MITOCHONDRIAL"/>
    <property type="match status" value="1"/>
</dbReference>
<proteinExistence type="inferred from homology"/>
<dbReference type="NCBIfam" id="TIGR01983">
    <property type="entry name" value="UbiG"/>
    <property type="match status" value="1"/>
</dbReference>
<dbReference type="Pfam" id="PF13489">
    <property type="entry name" value="Methyltransf_23"/>
    <property type="match status" value="1"/>
</dbReference>
<keyword evidence="6" id="KW-0830">Ubiquinone</keyword>
<feature type="binding site" evidence="5">
    <location>
        <position position="39"/>
    </location>
    <ligand>
        <name>S-adenosyl-L-methionine</name>
        <dbReference type="ChEBI" id="CHEBI:59789"/>
    </ligand>
</feature>
<evidence type="ECO:0000256" key="3">
    <source>
        <dbReference type="ARBA" id="ARBA00022688"/>
    </source>
</evidence>
<dbReference type="EMBL" id="JAWJZY010000006">
    <property type="protein sequence ID" value="MEE8659575.1"/>
    <property type="molecule type" value="Genomic_DNA"/>
</dbReference>
<dbReference type="SUPFAM" id="SSF53335">
    <property type="entry name" value="S-adenosyl-L-methionine-dependent methyltransferases"/>
    <property type="match status" value="1"/>
</dbReference>
<evidence type="ECO:0000256" key="2">
    <source>
        <dbReference type="ARBA" id="ARBA00022679"/>
    </source>
</evidence>
<protein>
    <recommendedName>
        <fullName evidence="5">Ubiquinone biosynthesis O-methyltransferase</fullName>
    </recommendedName>
    <alternativeName>
        <fullName evidence="5">2-polyprenyl-6-hydroxyphenol methylase</fullName>
        <ecNumber evidence="5">2.1.1.222</ecNumber>
    </alternativeName>
    <alternativeName>
        <fullName evidence="5">3-demethylubiquinone 3-O-methyltransferase</fullName>
        <ecNumber evidence="5">2.1.1.64</ecNumber>
    </alternativeName>
</protein>
<dbReference type="RefSeq" id="WP_394820360.1">
    <property type="nucleotide sequence ID" value="NZ_JAWJZY010000006.1"/>
</dbReference>
<keyword evidence="3 5" id="KW-0831">Ubiquinone biosynthesis</keyword>
<evidence type="ECO:0000256" key="5">
    <source>
        <dbReference type="HAMAP-Rule" id="MF_00472"/>
    </source>
</evidence>
<dbReference type="CDD" id="cd02440">
    <property type="entry name" value="AdoMet_MTases"/>
    <property type="match status" value="1"/>
</dbReference>
<feature type="binding site" evidence="5">
    <location>
        <position position="133"/>
    </location>
    <ligand>
        <name>S-adenosyl-L-methionine</name>
        <dbReference type="ChEBI" id="CHEBI:59789"/>
    </ligand>
</feature>
<dbReference type="HAMAP" id="MF_00472">
    <property type="entry name" value="UbiG"/>
    <property type="match status" value="1"/>
</dbReference>
<dbReference type="InterPro" id="IPR010233">
    <property type="entry name" value="UbiG_MeTrfase"/>
</dbReference>
<accession>A0ABU7U522</accession>
<feature type="binding site" evidence="5">
    <location>
        <position position="64"/>
    </location>
    <ligand>
        <name>S-adenosyl-L-methionine</name>
        <dbReference type="ChEBI" id="CHEBI:59789"/>
    </ligand>
</feature>
<evidence type="ECO:0000256" key="4">
    <source>
        <dbReference type="ARBA" id="ARBA00022691"/>
    </source>
</evidence>
<organism evidence="6 7">
    <name type="scientific">Sorlinia euscelidii</name>
    <dbReference type="NCBI Taxonomy" id="3081148"/>
    <lineage>
        <taxon>Bacteria</taxon>
        <taxon>Pseudomonadati</taxon>
        <taxon>Pseudomonadota</taxon>
        <taxon>Alphaproteobacteria</taxon>
        <taxon>Acetobacterales</taxon>
        <taxon>Acetobacteraceae</taxon>
        <taxon>Sorlinia</taxon>
    </lineage>
</organism>
<keyword evidence="7" id="KW-1185">Reference proteome</keyword>
<comment type="caution">
    <text evidence="6">The sequence shown here is derived from an EMBL/GenBank/DDBJ whole genome shotgun (WGS) entry which is preliminary data.</text>
</comment>
<comment type="catalytic activity">
    <reaction evidence="5">
        <text>a 3-(all-trans-polyprenyl)benzene-1,2-diol + S-adenosyl-L-methionine = a 2-methoxy-6-(all-trans-polyprenyl)phenol + S-adenosyl-L-homocysteine + H(+)</text>
        <dbReference type="Rhea" id="RHEA:31411"/>
        <dbReference type="Rhea" id="RHEA-COMP:9550"/>
        <dbReference type="Rhea" id="RHEA-COMP:9551"/>
        <dbReference type="ChEBI" id="CHEBI:15378"/>
        <dbReference type="ChEBI" id="CHEBI:57856"/>
        <dbReference type="ChEBI" id="CHEBI:59789"/>
        <dbReference type="ChEBI" id="CHEBI:62729"/>
        <dbReference type="ChEBI" id="CHEBI:62731"/>
        <dbReference type="EC" id="2.1.1.222"/>
    </reaction>
</comment>
<gene>
    <name evidence="5" type="primary">ubiG</name>
    <name evidence="6" type="ORF">DOFOFD_11240</name>
</gene>
<reference evidence="6 7" key="1">
    <citation type="submission" date="2023-10" db="EMBL/GenBank/DDBJ databases">
        <title>Sorlinia euscelidii gen. nov., sp. nov., an acetic acid bacteria isolated from the gut of Euscelidius variegatus emitter.</title>
        <authorList>
            <person name="Michoud G."/>
            <person name="Marasco R."/>
            <person name="Seferji K."/>
            <person name="Gonella E."/>
            <person name="Garuglieri E."/>
            <person name="Alma A."/>
            <person name="Mapelli F."/>
            <person name="Borin S."/>
            <person name="Daffonchio D."/>
            <person name="Crotti E."/>
        </authorList>
    </citation>
    <scope>NUCLEOTIDE SEQUENCE [LARGE SCALE GENOMIC DNA]</scope>
    <source>
        <strain evidence="6 7">EV16P</strain>
    </source>
</reference>
<sequence>MNRASSISAEEIAQFGRLAASWWDPSGPMRALHDMNPLRTNWNHQFFRSLSRPDGEAVKLLDIGCGAGIASEAYARLGYQVTGLDASAEAIAAAQSHQEISHPETGRGSLVYQQGAAEDFVAQGLTFDAISALEVIEHVTDAEMFLHLLSDLTRPGGLVAISTLNRTMRSLAIAKFGAEYVMRILPVGTHQWRKFIKPSELVRAARGAGLKMIDITGTLYAGAASRLTSDTRINYQAMFRKQ</sequence>
<name>A0ABU7U522_9PROT</name>
<dbReference type="PANTHER" id="PTHR43464">
    <property type="entry name" value="METHYLTRANSFERASE"/>
    <property type="match status" value="1"/>
</dbReference>
<feature type="binding site" evidence="5">
    <location>
        <position position="85"/>
    </location>
    <ligand>
        <name>S-adenosyl-L-methionine</name>
        <dbReference type="ChEBI" id="CHEBI:59789"/>
    </ligand>
</feature>
<dbReference type="EC" id="2.1.1.222" evidence="5"/>
<comment type="function">
    <text evidence="5">O-methyltransferase that catalyzes the 2 O-methylation steps in the ubiquinone biosynthetic pathway.</text>
</comment>
<comment type="catalytic activity">
    <reaction evidence="5">
        <text>a 3-demethylubiquinol + S-adenosyl-L-methionine = a ubiquinol + S-adenosyl-L-homocysteine + H(+)</text>
        <dbReference type="Rhea" id="RHEA:44380"/>
        <dbReference type="Rhea" id="RHEA-COMP:9566"/>
        <dbReference type="Rhea" id="RHEA-COMP:10914"/>
        <dbReference type="ChEBI" id="CHEBI:15378"/>
        <dbReference type="ChEBI" id="CHEBI:17976"/>
        <dbReference type="ChEBI" id="CHEBI:57856"/>
        <dbReference type="ChEBI" id="CHEBI:59789"/>
        <dbReference type="ChEBI" id="CHEBI:84422"/>
        <dbReference type="EC" id="2.1.1.64"/>
    </reaction>
</comment>
<dbReference type="Gene3D" id="3.40.50.150">
    <property type="entry name" value="Vaccinia Virus protein VP39"/>
    <property type="match status" value="1"/>
</dbReference>
<comment type="similarity">
    <text evidence="5">Belongs to the methyltransferase superfamily. UbiG/COQ3 family.</text>
</comment>
<dbReference type="Proteomes" id="UP001312908">
    <property type="component" value="Unassembled WGS sequence"/>
</dbReference>
<evidence type="ECO:0000313" key="6">
    <source>
        <dbReference type="EMBL" id="MEE8659575.1"/>
    </source>
</evidence>
<keyword evidence="4 5" id="KW-0949">S-adenosyl-L-methionine</keyword>
<evidence type="ECO:0000256" key="1">
    <source>
        <dbReference type="ARBA" id="ARBA00022603"/>
    </source>
</evidence>
<dbReference type="EC" id="2.1.1.64" evidence="5"/>
<keyword evidence="2 5" id="KW-0808">Transferase</keyword>
<evidence type="ECO:0000313" key="7">
    <source>
        <dbReference type="Proteomes" id="UP001312908"/>
    </source>
</evidence>
<keyword evidence="1 5" id="KW-0489">Methyltransferase</keyword>
<comment type="pathway">
    <text evidence="5">Cofactor biosynthesis; ubiquinone biosynthesis.</text>
</comment>